<feature type="compositionally biased region" description="Basic and acidic residues" evidence="1">
    <location>
        <begin position="15"/>
        <end position="25"/>
    </location>
</feature>
<dbReference type="Proteomes" id="UP000309038">
    <property type="component" value="Unassembled WGS sequence"/>
</dbReference>
<evidence type="ECO:0000313" key="2">
    <source>
        <dbReference type="EMBL" id="THG92733.1"/>
    </source>
</evidence>
<gene>
    <name evidence="2" type="ORF">EW026_g8266</name>
</gene>
<evidence type="ECO:0000313" key="3">
    <source>
        <dbReference type="Proteomes" id="UP000309038"/>
    </source>
</evidence>
<dbReference type="AlphaFoldDB" id="A0A4S4K4S9"/>
<dbReference type="EMBL" id="SGPJ01000968">
    <property type="protein sequence ID" value="THG92733.1"/>
    <property type="molecule type" value="Genomic_DNA"/>
</dbReference>
<reference evidence="2 3" key="1">
    <citation type="submission" date="2019-02" db="EMBL/GenBank/DDBJ databases">
        <title>Genome sequencing of the rare red list fungi Phlebia centrifuga.</title>
        <authorList>
            <person name="Buettner E."/>
            <person name="Kellner H."/>
        </authorList>
    </citation>
    <scope>NUCLEOTIDE SEQUENCE [LARGE SCALE GENOMIC DNA]</scope>
    <source>
        <strain evidence="2 3">DSM 108282</strain>
    </source>
</reference>
<sequence length="96" mass="11286">MVNTEPVARRHAKKTKEVRTAARAASKEKENAYWKEIETLRKHNTMEISRVARQFEKTEKNVRLQLYRGGQLLVSRRKPSLRNAVLKDLAKQQKEN</sequence>
<keyword evidence="3" id="KW-1185">Reference proteome</keyword>
<comment type="caution">
    <text evidence="2">The sequence shown here is derived from an EMBL/GenBank/DDBJ whole genome shotgun (WGS) entry which is preliminary data.</text>
</comment>
<evidence type="ECO:0000256" key="1">
    <source>
        <dbReference type="SAM" id="MobiDB-lite"/>
    </source>
</evidence>
<protein>
    <submittedName>
        <fullName evidence="2">Uncharacterized protein</fullName>
    </submittedName>
</protein>
<organism evidence="2 3">
    <name type="scientific">Hermanssonia centrifuga</name>
    <dbReference type="NCBI Taxonomy" id="98765"/>
    <lineage>
        <taxon>Eukaryota</taxon>
        <taxon>Fungi</taxon>
        <taxon>Dikarya</taxon>
        <taxon>Basidiomycota</taxon>
        <taxon>Agaricomycotina</taxon>
        <taxon>Agaricomycetes</taxon>
        <taxon>Polyporales</taxon>
        <taxon>Meruliaceae</taxon>
        <taxon>Hermanssonia</taxon>
    </lineage>
</organism>
<feature type="non-terminal residue" evidence="2">
    <location>
        <position position="96"/>
    </location>
</feature>
<accession>A0A4S4K4S9</accession>
<feature type="region of interest" description="Disordered" evidence="1">
    <location>
        <begin position="1"/>
        <end position="25"/>
    </location>
</feature>
<name>A0A4S4K4S9_9APHY</name>
<proteinExistence type="predicted"/>